<protein>
    <submittedName>
        <fullName evidence="3">CapA family protein</fullName>
    </submittedName>
</protein>
<gene>
    <name evidence="3" type="ORF">MMF94_40540</name>
</gene>
<dbReference type="PANTHER" id="PTHR33393">
    <property type="entry name" value="POLYGLUTAMINE SYNTHESIS ACCESSORY PROTEIN RV0574C-RELATED"/>
    <property type="match status" value="1"/>
</dbReference>
<proteinExistence type="inferred from homology"/>
<dbReference type="RefSeq" id="WP_241042815.1">
    <property type="nucleotide sequence ID" value="NZ_BAAAJF010000035.1"/>
</dbReference>
<dbReference type="CDD" id="cd07381">
    <property type="entry name" value="MPP_CapA"/>
    <property type="match status" value="1"/>
</dbReference>
<evidence type="ECO:0000313" key="4">
    <source>
        <dbReference type="Proteomes" id="UP001299970"/>
    </source>
</evidence>
<name>A0ABS9TTV6_9PSEU</name>
<evidence type="ECO:0000313" key="3">
    <source>
        <dbReference type="EMBL" id="MCH6172008.1"/>
    </source>
</evidence>
<dbReference type="InterPro" id="IPR019079">
    <property type="entry name" value="Capsule_synth_CapA"/>
</dbReference>
<comment type="similarity">
    <text evidence="1">Belongs to the CapA family.</text>
</comment>
<dbReference type="InterPro" id="IPR029052">
    <property type="entry name" value="Metallo-depent_PP-like"/>
</dbReference>
<sequence>MTIAFGGDVHFEGVIANRLAADPATTFGPIAGVLRRADLAVVNLETAVTEQGIPAAKEFTFRAPPSAFVALRSAGVDVATMANNHGADYGVVGIRDSLAAARQAGVPVVGIGNDADEAFRPYVATVDGRRIAVIGATQVLDSSLAAAWSAGDGKPGLASAYDESRLLAAVRAARAEGDTVVVDLHWGRELERCPIDPQRALALKLVTAGADVVVGSHAHVLLGGGYLRGAYVDYGLGNFVFYARGGATAQSGVLLLTLRGRAVTRATWVPAVISGGIPHPLRNAAAEQAVATWRHLRSCAGLAATP</sequence>
<dbReference type="Gene3D" id="3.60.21.10">
    <property type="match status" value="1"/>
</dbReference>
<dbReference type="PANTHER" id="PTHR33393:SF13">
    <property type="entry name" value="PGA BIOSYNTHESIS PROTEIN CAPA"/>
    <property type="match status" value="1"/>
</dbReference>
<keyword evidence="4" id="KW-1185">Reference proteome</keyword>
<dbReference type="Pfam" id="PF09587">
    <property type="entry name" value="PGA_cap"/>
    <property type="match status" value="1"/>
</dbReference>
<dbReference type="InterPro" id="IPR052169">
    <property type="entry name" value="CW_Biosynth-Accessory"/>
</dbReference>
<dbReference type="SUPFAM" id="SSF56300">
    <property type="entry name" value="Metallo-dependent phosphatases"/>
    <property type="match status" value="1"/>
</dbReference>
<evidence type="ECO:0000256" key="1">
    <source>
        <dbReference type="ARBA" id="ARBA00005662"/>
    </source>
</evidence>
<evidence type="ECO:0000259" key="2">
    <source>
        <dbReference type="SMART" id="SM00854"/>
    </source>
</evidence>
<dbReference type="EMBL" id="JAKXMK010000054">
    <property type="protein sequence ID" value="MCH6172008.1"/>
    <property type="molecule type" value="Genomic_DNA"/>
</dbReference>
<reference evidence="3 4" key="1">
    <citation type="submission" date="2022-03" db="EMBL/GenBank/DDBJ databases">
        <title>Pseudonocardia alaer sp. nov., a novel actinomycete isolated from reed forest soil.</title>
        <authorList>
            <person name="Wang L."/>
        </authorList>
    </citation>
    <scope>NUCLEOTIDE SEQUENCE [LARGE SCALE GENOMIC DNA]</scope>
    <source>
        <strain evidence="3 4">Y-16303</strain>
    </source>
</reference>
<dbReference type="SMART" id="SM00854">
    <property type="entry name" value="PGA_cap"/>
    <property type="match status" value="1"/>
</dbReference>
<accession>A0ABS9TTV6</accession>
<comment type="caution">
    <text evidence="3">The sequence shown here is derived from an EMBL/GenBank/DDBJ whole genome shotgun (WGS) entry which is preliminary data.</text>
</comment>
<feature type="domain" description="Capsule synthesis protein CapA" evidence="2">
    <location>
        <begin position="2"/>
        <end position="243"/>
    </location>
</feature>
<organism evidence="3 4">
    <name type="scientific">Pseudonocardia alaniniphila</name>
    <dbReference type="NCBI Taxonomy" id="75291"/>
    <lineage>
        <taxon>Bacteria</taxon>
        <taxon>Bacillati</taxon>
        <taxon>Actinomycetota</taxon>
        <taxon>Actinomycetes</taxon>
        <taxon>Pseudonocardiales</taxon>
        <taxon>Pseudonocardiaceae</taxon>
        <taxon>Pseudonocardia</taxon>
    </lineage>
</organism>
<dbReference type="Proteomes" id="UP001299970">
    <property type="component" value="Unassembled WGS sequence"/>
</dbReference>